<feature type="non-terminal residue" evidence="2">
    <location>
        <position position="1"/>
    </location>
</feature>
<dbReference type="EMBL" id="BART01029381">
    <property type="protein sequence ID" value="GAH00548.1"/>
    <property type="molecule type" value="Genomic_DNA"/>
</dbReference>
<feature type="non-terminal residue" evidence="2">
    <location>
        <position position="268"/>
    </location>
</feature>
<accession>X1DW07</accession>
<name>X1DW07_9ZZZZ</name>
<sequence length="268" mass="31863">RELVPSRMAPLDSWFFPDIIAELSLKNKHDPLSLINFVEGLCHRCNLITPTLRFCHEMYGVEFIQHFGWYYNQAYLRLGIYPRSYSRFIYLDDICPPEYQEEIKKLKKVNDEYQQEYNRLMELVQGSKRSDIAPNEITHWSNVKMNEAQEMIRLRREAAQTERAFTKKIENIVRQEFGFKKVGEGWVSETILYQIVQKIFLGCEILKHYKPDWLEGLELDIYIPSLKIAFEYQGQQHFHPVQIWGGQKGLQDLMYRDKKKAKLCINVG</sequence>
<dbReference type="Gene3D" id="3.40.960.10">
    <property type="entry name" value="VSR Endonuclease"/>
    <property type="match status" value="1"/>
</dbReference>
<reference evidence="2" key="1">
    <citation type="journal article" date="2014" name="Front. Microbiol.">
        <title>High frequency of phylogenetically diverse reductive dehalogenase-homologous genes in deep subseafloor sedimentary metagenomes.</title>
        <authorList>
            <person name="Kawai M."/>
            <person name="Futagami T."/>
            <person name="Toyoda A."/>
            <person name="Takaki Y."/>
            <person name="Nishi S."/>
            <person name="Hori S."/>
            <person name="Arai W."/>
            <person name="Tsubouchi T."/>
            <person name="Morono Y."/>
            <person name="Uchiyama I."/>
            <person name="Ito T."/>
            <person name="Fujiyama A."/>
            <person name="Inagaki F."/>
            <person name="Takami H."/>
        </authorList>
    </citation>
    <scope>NUCLEOTIDE SEQUENCE</scope>
    <source>
        <strain evidence="2">Expedition CK06-06</strain>
    </source>
</reference>
<protein>
    <submittedName>
        <fullName evidence="2">Uncharacterized protein</fullName>
    </submittedName>
</protein>
<evidence type="ECO:0000256" key="1">
    <source>
        <dbReference type="SAM" id="Coils"/>
    </source>
</evidence>
<keyword evidence="1" id="KW-0175">Coiled coil</keyword>
<proteinExistence type="predicted"/>
<dbReference type="AlphaFoldDB" id="X1DW07"/>
<organism evidence="2">
    <name type="scientific">marine sediment metagenome</name>
    <dbReference type="NCBI Taxonomy" id="412755"/>
    <lineage>
        <taxon>unclassified sequences</taxon>
        <taxon>metagenomes</taxon>
        <taxon>ecological metagenomes</taxon>
    </lineage>
</organism>
<gene>
    <name evidence="2" type="ORF">S01H4_51573</name>
</gene>
<comment type="caution">
    <text evidence="2">The sequence shown here is derived from an EMBL/GenBank/DDBJ whole genome shotgun (WGS) entry which is preliminary data.</text>
</comment>
<feature type="coiled-coil region" evidence="1">
    <location>
        <begin position="99"/>
        <end position="164"/>
    </location>
</feature>
<evidence type="ECO:0000313" key="2">
    <source>
        <dbReference type="EMBL" id="GAH00548.1"/>
    </source>
</evidence>